<dbReference type="InterPro" id="IPR037185">
    <property type="entry name" value="EmrE-like"/>
</dbReference>
<keyword evidence="6" id="KW-1185">Reference proteome</keyword>
<keyword evidence="3" id="KW-0472">Membrane</keyword>
<evidence type="ECO:0000259" key="4">
    <source>
        <dbReference type="Pfam" id="PF00892"/>
    </source>
</evidence>
<dbReference type="PANTHER" id="PTHR22911:SF37">
    <property type="entry name" value="THREONINE_HOMOSERINE EXPORTER RHTA"/>
    <property type="match status" value="1"/>
</dbReference>
<dbReference type="GO" id="GO:0015565">
    <property type="term" value="F:threonine efflux transmembrane transporter activity"/>
    <property type="evidence" value="ECO:0007669"/>
    <property type="project" value="TreeGrafter"/>
</dbReference>
<dbReference type="RefSeq" id="WP_246095790.1">
    <property type="nucleotide sequence ID" value="NZ_BAAAWK010000001.1"/>
</dbReference>
<feature type="transmembrane region" description="Helical" evidence="3">
    <location>
        <begin position="119"/>
        <end position="137"/>
    </location>
</feature>
<dbReference type="Pfam" id="PF00892">
    <property type="entry name" value="EamA"/>
    <property type="match status" value="1"/>
</dbReference>
<comment type="caution">
    <text evidence="5">The sequence shown here is derived from an EMBL/GenBank/DDBJ whole genome shotgun (WGS) entry which is preliminary data.</text>
</comment>
<feature type="compositionally biased region" description="Low complexity" evidence="2">
    <location>
        <begin position="304"/>
        <end position="324"/>
    </location>
</feature>
<feature type="domain" description="EamA" evidence="4">
    <location>
        <begin position="144"/>
        <end position="271"/>
    </location>
</feature>
<dbReference type="GO" id="GO:0005886">
    <property type="term" value="C:plasma membrane"/>
    <property type="evidence" value="ECO:0007669"/>
    <property type="project" value="TreeGrafter"/>
</dbReference>
<dbReference type="InterPro" id="IPR000620">
    <property type="entry name" value="EamA_dom"/>
</dbReference>
<evidence type="ECO:0000256" key="2">
    <source>
        <dbReference type="SAM" id="MobiDB-lite"/>
    </source>
</evidence>
<reference evidence="5 6" key="1">
    <citation type="submission" date="2019-06" db="EMBL/GenBank/DDBJ databases">
        <title>Whole genome shotgun sequence of Paenarthrobacter aurescens NBRC 12136.</title>
        <authorList>
            <person name="Hosoyama A."/>
            <person name="Uohara A."/>
            <person name="Ohji S."/>
            <person name="Ichikawa N."/>
        </authorList>
    </citation>
    <scope>NUCLEOTIDE SEQUENCE [LARGE SCALE GENOMIC DNA]</scope>
    <source>
        <strain evidence="5 6">NBRC 12136</strain>
    </source>
</reference>
<feature type="transmembrane region" description="Helical" evidence="3">
    <location>
        <begin position="203"/>
        <end position="221"/>
    </location>
</feature>
<accession>A0A4Y3NE68</accession>
<feature type="transmembrane region" description="Helical" evidence="3">
    <location>
        <begin position="174"/>
        <end position="197"/>
    </location>
</feature>
<evidence type="ECO:0000256" key="3">
    <source>
        <dbReference type="SAM" id="Phobius"/>
    </source>
</evidence>
<dbReference type="GeneID" id="97302836"/>
<dbReference type="AlphaFoldDB" id="A0A4Y3NE68"/>
<comment type="similarity">
    <text evidence="1">Belongs to the EamA transporter family.</text>
</comment>
<proteinExistence type="inferred from homology"/>
<dbReference type="SUPFAM" id="SSF103481">
    <property type="entry name" value="Multidrug resistance efflux transporter EmrE"/>
    <property type="match status" value="2"/>
</dbReference>
<name>A0A4Y3NE68_PAEAU</name>
<sequence length="324" mass="33187">MRTPQSLPVPPWGLAVAAMISVQLSSAFSVGLIGQVGAAGTAWLRLSMGAIIFLAIARPPLRSIRRPDILPLLGLGIATGLMTIMFLAAIERIPLGTTVAIEFLGPLTVAAIRSHNRKALAWPALALAGVVLLTEPWHGEIDALGVMFAAIAAVGWGAYILLTQKIGDRFTGTGALSLTVPVAAVTAAIVGVPQAAGHLSLEVLLAALGVAVLMPVLPFILEMMALRRMTSNAFGTLMSLEPAFGVLLGLLVLHQQPSIVQFIGITLVVLAGAAAQRGGQRNPPSAEAVLGLEPPLSNGPGKVTTPASTPASTPANTSGSSART</sequence>
<dbReference type="PANTHER" id="PTHR22911">
    <property type="entry name" value="ACYL-MALONYL CONDENSING ENZYME-RELATED"/>
    <property type="match status" value="1"/>
</dbReference>
<gene>
    <name evidence="5" type="ORF">AAU01_22980</name>
</gene>
<feature type="region of interest" description="Disordered" evidence="2">
    <location>
        <begin position="281"/>
        <end position="324"/>
    </location>
</feature>
<evidence type="ECO:0000313" key="5">
    <source>
        <dbReference type="EMBL" id="GEB19543.1"/>
    </source>
</evidence>
<dbReference type="Proteomes" id="UP000317715">
    <property type="component" value="Unassembled WGS sequence"/>
</dbReference>
<dbReference type="EMBL" id="BJMD01000013">
    <property type="protein sequence ID" value="GEB19543.1"/>
    <property type="molecule type" value="Genomic_DNA"/>
</dbReference>
<feature type="transmembrane region" description="Helical" evidence="3">
    <location>
        <begin position="40"/>
        <end position="57"/>
    </location>
</feature>
<keyword evidence="3" id="KW-0812">Transmembrane</keyword>
<feature type="transmembrane region" description="Helical" evidence="3">
    <location>
        <begin position="259"/>
        <end position="275"/>
    </location>
</feature>
<feature type="transmembrane region" description="Helical" evidence="3">
    <location>
        <begin position="95"/>
        <end position="112"/>
    </location>
</feature>
<feature type="transmembrane region" description="Helical" evidence="3">
    <location>
        <begin position="12"/>
        <end position="34"/>
    </location>
</feature>
<evidence type="ECO:0000256" key="1">
    <source>
        <dbReference type="ARBA" id="ARBA00007362"/>
    </source>
</evidence>
<keyword evidence="3" id="KW-1133">Transmembrane helix</keyword>
<organism evidence="5 6">
    <name type="scientific">Paenarthrobacter aurescens</name>
    <name type="common">Arthrobacter aurescens</name>
    <dbReference type="NCBI Taxonomy" id="43663"/>
    <lineage>
        <taxon>Bacteria</taxon>
        <taxon>Bacillati</taxon>
        <taxon>Actinomycetota</taxon>
        <taxon>Actinomycetes</taxon>
        <taxon>Micrococcales</taxon>
        <taxon>Micrococcaceae</taxon>
        <taxon>Paenarthrobacter</taxon>
    </lineage>
</organism>
<protein>
    <submittedName>
        <fullName evidence="5">Membrane protein</fullName>
    </submittedName>
</protein>
<feature type="transmembrane region" description="Helical" evidence="3">
    <location>
        <begin position="233"/>
        <end position="253"/>
    </location>
</feature>
<feature type="transmembrane region" description="Helical" evidence="3">
    <location>
        <begin position="143"/>
        <end position="162"/>
    </location>
</feature>
<evidence type="ECO:0000313" key="6">
    <source>
        <dbReference type="Proteomes" id="UP000317715"/>
    </source>
</evidence>
<feature type="transmembrane region" description="Helical" evidence="3">
    <location>
        <begin position="69"/>
        <end position="89"/>
    </location>
</feature>